<evidence type="ECO:0000313" key="3">
    <source>
        <dbReference type="Proteomes" id="UP001524547"/>
    </source>
</evidence>
<evidence type="ECO:0000313" key="2">
    <source>
        <dbReference type="EMBL" id="MCQ8242225.1"/>
    </source>
</evidence>
<dbReference type="RefSeq" id="WP_422921102.1">
    <property type="nucleotide sequence ID" value="NZ_JAMZEJ010000010.1"/>
</dbReference>
<name>A0ABT1W1A5_9PROT</name>
<evidence type="ECO:0000259" key="1">
    <source>
        <dbReference type="Pfam" id="PF00271"/>
    </source>
</evidence>
<dbReference type="InterPro" id="IPR001650">
    <property type="entry name" value="Helicase_C-like"/>
</dbReference>
<organism evidence="2 3">
    <name type="scientific">Rhizosaccharibacter radicis</name>
    <dbReference type="NCBI Taxonomy" id="2782605"/>
    <lineage>
        <taxon>Bacteria</taxon>
        <taxon>Pseudomonadati</taxon>
        <taxon>Pseudomonadota</taxon>
        <taxon>Alphaproteobacteria</taxon>
        <taxon>Acetobacterales</taxon>
        <taxon>Acetobacteraceae</taxon>
        <taxon>Rhizosaccharibacter</taxon>
    </lineage>
</organism>
<proteinExistence type="predicted"/>
<dbReference type="InterPro" id="IPR027417">
    <property type="entry name" value="P-loop_NTPase"/>
</dbReference>
<reference evidence="2 3" key="1">
    <citation type="submission" date="2022-06" db="EMBL/GenBank/DDBJ databases">
        <title>Rhizosaccharibacter gen. nov. sp. nov. KSS12, endophytic bacteria isolated from sugarcane.</title>
        <authorList>
            <person name="Pitiwittayakul N."/>
        </authorList>
    </citation>
    <scope>NUCLEOTIDE SEQUENCE [LARGE SCALE GENOMIC DNA]</scope>
    <source>
        <strain evidence="2 3">KSS12</strain>
    </source>
</reference>
<comment type="caution">
    <text evidence="2">The sequence shown here is derived from an EMBL/GenBank/DDBJ whole genome shotgun (WGS) entry which is preliminary data.</text>
</comment>
<dbReference type="PANTHER" id="PTHR47396">
    <property type="entry name" value="TYPE I RESTRICTION ENZYME ECOKI R PROTEIN"/>
    <property type="match status" value="1"/>
</dbReference>
<gene>
    <name evidence="2" type="ORF">NFI88_15425</name>
</gene>
<dbReference type="InterPro" id="IPR050742">
    <property type="entry name" value="Helicase_Restrict-Modif_Enz"/>
</dbReference>
<sequence length="75" mass="8056">MGLATSDAPGAHEVLARFRLKPEPSILVTVAMAYEGLDAPEVAVVAALTHIRSRSWLEQMVARATRVDPRAGPYA</sequence>
<protein>
    <recommendedName>
        <fullName evidence="1">Helicase C-terminal domain-containing protein</fullName>
    </recommendedName>
</protein>
<dbReference type="Proteomes" id="UP001524547">
    <property type="component" value="Unassembled WGS sequence"/>
</dbReference>
<dbReference type="PANTHER" id="PTHR47396:SF1">
    <property type="entry name" value="ATP-DEPENDENT HELICASE IRC3-RELATED"/>
    <property type="match status" value="1"/>
</dbReference>
<dbReference type="SUPFAM" id="SSF52540">
    <property type="entry name" value="P-loop containing nucleoside triphosphate hydrolases"/>
    <property type="match status" value="1"/>
</dbReference>
<accession>A0ABT1W1A5</accession>
<dbReference type="Gene3D" id="3.40.50.300">
    <property type="entry name" value="P-loop containing nucleotide triphosphate hydrolases"/>
    <property type="match status" value="1"/>
</dbReference>
<feature type="domain" description="Helicase C-terminal" evidence="1">
    <location>
        <begin position="13"/>
        <end position="67"/>
    </location>
</feature>
<keyword evidence="3" id="KW-1185">Reference proteome</keyword>
<dbReference type="Pfam" id="PF00271">
    <property type="entry name" value="Helicase_C"/>
    <property type="match status" value="1"/>
</dbReference>
<dbReference type="EMBL" id="JAMZEJ010000010">
    <property type="protein sequence ID" value="MCQ8242225.1"/>
    <property type="molecule type" value="Genomic_DNA"/>
</dbReference>